<gene>
    <name evidence="1" type="ORF">E1956_18795</name>
</gene>
<evidence type="ECO:0000313" key="2">
    <source>
        <dbReference type="Proteomes" id="UP000295727"/>
    </source>
</evidence>
<dbReference type="Proteomes" id="UP000295727">
    <property type="component" value="Chromosome 2"/>
</dbReference>
<dbReference type="EMBL" id="CP038149">
    <property type="protein sequence ID" value="QBQ99254.1"/>
    <property type="molecule type" value="Genomic_DNA"/>
</dbReference>
<sequence length="495" mass="54114">MSQFPFVGQAYEAPMLVQDAEKCVNWYVEISQNGESKTPSSLLGTPGLLNLLTVGSGPIRGCWTLPGGAAAIVVSGAAVYWVTQRSTPAGVAGITLAATQIGSLLTSSGPVCIRDNGAGGIAVIVDGPNGYVVNLTAKTVTQITDPAWLGSDRVAFIDGWLVFNEPGSQTFYTSPLYWNGKTAMDASYFSLKDSSSDQLVTMHENIRELWLVGERTSEVWFDAGNATFPFSRLQGVTPQQGCAAKHSIARISDAQRGVDSLIWLGANERGQNAVKRTFGYQIVDVSTIAVNHAIASYPVTSDAIGYVYQQDEHEFYVLTFPTADVTWVWDVTTNMWHERASYDPVAGLFHRHLSNCVMNFAGVTIVGDCSSGNLYQLSRQVYTDNGNPLVAWRRTPHVWDKNNRERVFHSQLQIEFTPGVGVQTGQGSSPQAVLRWSDDGGQTWGNEHWRSIGMAGQTKNRCIWRRMGQARDRVYDVKFSDPVPRDVVGASLIAV</sequence>
<reference evidence="1 2" key="1">
    <citation type="submission" date="2019-03" db="EMBL/GenBank/DDBJ databases">
        <title>Paraburkholderia sp. 7MH5, isolated from subtropical forest soil.</title>
        <authorList>
            <person name="Gao Z.-H."/>
            <person name="Qiu L.-H."/>
        </authorList>
    </citation>
    <scope>NUCLEOTIDE SEQUENCE [LARGE SCALE GENOMIC DNA]</scope>
    <source>
        <strain evidence="1 2">7MH5</strain>
    </source>
</reference>
<organism evidence="1 2">
    <name type="scientific">Paraburkholderia pallida</name>
    <dbReference type="NCBI Taxonomy" id="2547399"/>
    <lineage>
        <taxon>Bacteria</taxon>
        <taxon>Pseudomonadati</taxon>
        <taxon>Pseudomonadota</taxon>
        <taxon>Betaproteobacteria</taxon>
        <taxon>Burkholderiales</taxon>
        <taxon>Burkholderiaceae</taxon>
        <taxon>Paraburkholderia</taxon>
    </lineage>
</organism>
<dbReference type="KEGG" id="ppai:E1956_18795"/>
<accession>A0A4P7CYE7</accession>
<dbReference type="OrthoDB" id="7842371at2"/>
<proteinExistence type="predicted"/>
<evidence type="ECO:0000313" key="1">
    <source>
        <dbReference type="EMBL" id="QBQ99254.1"/>
    </source>
</evidence>
<name>A0A4P7CYE7_9BURK</name>
<evidence type="ECO:0008006" key="3">
    <source>
        <dbReference type="Google" id="ProtNLM"/>
    </source>
</evidence>
<dbReference type="RefSeq" id="WP_134751839.1">
    <property type="nucleotide sequence ID" value="NZ_CP038149.1"/>
</dbReference>
<dbReference type="AlphaFoldDB" id="A0A4P7CYE7"/>
<protein>
    <recommendedName>
        <fullName evidence="3">Phage stabilisation protein</fullName>
    </recommendedName>
</protein>
<keyword evidence="2" id="KW-1185">Reference proteome</keyword>